<dbReference type="Proteomes" id="UP000192277">
    <property type="component" value="Unassembled WGS sequence"/>
</dbReference>
<dbReference type="InterPro" id="IPR014001">
    <property type="entry name" value="Helicase_ATP-bd"/>
</dbReference>
<name>A0ABX3NWG1_9BACT</name>
<keyword evidence="3" id="KW-0378">Hydrolase</keyword>
<comment type="similarity">
    <text evidence="1">Belongs to the helicase family. RecQ subfamily.</text>
</comment>
<dbReference type="PROSITE" id="PS51192">
    <property type="entry name" value="HELICASE_ATP_BIND_1"/>
    <property type="match status" value="1"/>
</dbReference>
<dbReference type="NCBIfam" id="TIGR00614">
    <property type="entry name" value="recQ_fam"/>
    <property type="match status" value="1"/>
</dbReference>
<gene>
    <name evidence="12" type="ORF">A4D02_06575</name>
</gene>
<feature type="domain" description="Helicase ATP-binding" evidence="10">
    <location>
        <begin position="24"/>
        <end position="202"/>
    </location>
</feature>
<proteinExistence type="inferred from homology"/>
<dbReference type="PANTHER" id="PTHR13710:SF105">
    <property type="entry name" value="ATP-DEPENDENT DNA HELICASE Q1"/>
    <property type="match status" value="1"/>
</dbReference>
<evidence type="ECO:0000313" key="12">
    <source>
        <dbReference type="EMBL" id="OQP48375.1"/>
    </source>
</evidence>
<dbReference type="PANTHER" id="PTHR13710">
    <property type="entry name" value="DNA HELICASE RECQ FAMILY MEMBER"/>
    <property type="match status" value="1"/>
</dbReference>
<keyword evidence="4" id="KW-0347">Helicase</keyword>
<keyword evidence="13" id="KW-1185">Reference proteome</keyword>
<accession>A0ABX3NWG1</accession>
<dbReference type="SUPFAM" id="SSF52540">
    <property type="entry name" value="P-loop containing nucleoside triphosphate hydrolases"/>
    <property type="match status" value="1"/>
</dbReference>
<dbReference type="SMART" id="SM00487">
    <property type="entry name" value="DEXDc"/>
    <property type="match status" value="1"/>
</dbReference>
<sequence>MTNREILKKYFGHESFKDIQEEVIVNLLAGNNSLCLMPTGGGKSIIYQVAGLQTGKITIVISPLLALMKQQHKRLEEQAISVLSYNSSIGDLKTQYNKLRKAFSGAEQPKFLFVSPEKMLSDGYLEFIIKKYRSKIGLFVVDEAHCISQWGHTFRPSYKTIPLFIQNVYGADKVPPILCLTATLNPLDKAEICEELNIEDKNTFISHHLLRNNLHLSILEQVDNNTEKKDQLTEILNRHHDQKIIVYTHIKARDYGTREMAKAFQEKGFNCHHFDADMSDNEKLAILEQFESGELKIVFATSAFGMGIDIPDIRVVVHYLIPESIEQYYQEVGRAGRDKQPAHCYLLFSETNFKIRRDLIKKSLLKTKRIKDIFETSIKPVSNANSILKKKNEDNTSNDKVYSLSKIDIREDNSEMVIFLYLLKKRFIQLEGKGIQFFDCFDDNSNSALYNLMKGASINGMITRIARKLNKSIQQVNHDIFTMFNHDEIKLNRVPINVLNYKVVSELTDDLSSELHDVLNLRVKNRLENFEKLVELIRQKENPIQAVSKHLGITVAFGYS</sequence>
<feature type="domain" description="Helicase C-terminal" evidence="11">
    <location>
        <begin position="218"/>
        <end position="382"/>
    </location>
</feature>
<dbReference type="InterPro" id="IPR027417">
    <property type="entry name" value="P-loop_NTPase"/>
</dbReference>
<evidence type="ECO:0000256" key="1">
    <source>
        <dbReference type="ARBA" id="ARBA00005446"/>
    </source>
</evidence>
<comment type="catalytic activity">
    <reaction evidence="8">
        <text>Couples ATP hydrolysis with the unwinding of duplex DNA by translocating in the 3'-5' direction.</text>
        <dbReference type="EC" id="5.6.2.4"/>
    </reaction>
</comment>
<dbReference type="Pfam" id="PF00270">
    <property type="entry name" value="DEAD"/>
    <property type="match status" value="1"/>
</dbReference>
<keyword evidence="6" id="KW-0238">DNA-binding</keyword>
<dbReference type="InterPro" id="IPR002464">
    <property type="entry name" value="DNA/RNA_helicase_DEAH_CS"/>
</dbReference>
<evidence type="ECO:0000259" key="11">
    <source>
        <dbReference type="PROSITE" id="PS51194"/>
    </source>
</evidence>
<dbReference type="InterPro" id="IPR011545">
    <property type="entry name" value="DEAD/DEAH_box_helicase_dom"/>
</dbReference>
<evidence type="ECO:0000313" key="13">
    <source>
        <dbReference type="Proteomes" id="UP000192277"/>
    </source>
</evidence>
<keyword evidence="5" id="KW-0067">ATP-binding</keyword>
<evidence type="ECO:0000256" key="9">
    <source>
        <dbReference type="ARBA" id="ARBA00034808"/>
    </source>
</evidence>
<evidence type="ECO:0000256" key="5">
    <source>
        <dbReference type="ARBA" id="ARBA00022840"/>
    </source>
</evidence>
<evidence type="ECO:0000256" key="3">
    <source>
        <dbReference type="ARBA" id="ARBA00022801"/>
    </source>
</evidence>
<protein>
    <recommendedName>
        <fullName evidence="9">DNA 3'-5' helicase</fullName>
        <ecNumber evidence="9">5.6.2.4</ecNumber>
    </recommendedName>
</protein>
<evidence type="ECO:0000256" key="7">
    <source>
        <dbReference type="ARBA" id="ARBA00023235"/>
    </source>
</evidence>
<evidence type="ECO:0000256" key="4">
    <source>
        <dbReference type="ARBA" id="ARBA00022806"/>
    </source>
</evidence>
<dbReference type="Gene3D" id="3.40.50.300">
    <property type="entry name" value="P-loop containing nucleotide triphosphate hydrolases"/>
    <property type="match status" value="2"/>
</dbReference>
<dbReference type="EC" id="5.6.2.4" evidence="9"/>
<evidence type="ECO:0000256" key="6">
    <source>
        <dbReference type="ARBA" id="ARBA00023125"/>
    </source>
</evidence>
<evidence type="ECO:0000256" key="2">
    <source>
        <dbReference type="ARBA" id="ARBA00022741"/>
    </source>
</evidence>
<keyword evidence="2" id="KW-0547">Nucleotide-binding</keyword>
<evidence type="ECO:0000256" key="8">
    <source>
        <dbReference type="ARBA" id="ARBA00034617"/>
    </source>
</evidence>
<organism evidence="12 13">
    <name type="scientific">Niastella koreensis</name>
    <dbReference type="NCBI Taxonomy" id="354356"/>
    <lineage>
        <taxon>Bacteria</taxon>
        <taxon>Pseudomonadati</taxon>
        <taxon>Bacteroidota</taxon>
        <taxon>Chitinophagia</taxon>
        <taxon>Chitinophagales</taxon>
        <taxon>Chitinophagaceae</taxon>
        <taxon>Niastella</taxon>
    </lineage>
</organism>
<dbReference type="InterPro" id="IPR004589">
    <property type="entry name" value="DNA_helicase_ATP-dep_RecQ"/>
</dbReference>
<keyword evidence="7" id="KW-0413">Isomerase</keyword>
<dbReference type="CDD" id="cd17920">
    <property type="entry name" value="DEXHc_RecQ"/>
    <property type="match status" value="1"/>
</dbReference>
<dbReference type="PROSITE" id="PS00690">
    <property type="entry name" value="DEAH_ATP_HELICASE"/>
    <property type="match status" value="1"/>
</dbReference>
<dbReference type="RefSeq" id="WP_014221575.1">
    <property type="nucleotide sequence ID" value="NZ_LWBO01000012.1"/>
</dbReference>
<comment type="caution">
    <text evidence="12">The sequence shown here is derived from an EMBL/GenBank/DDBJ whole genome shotgun (WGS) entry which is preliminary data.</text>
</comment>
<dbReference type="SMART" id="SM00490">
    <property type="entry name" value="HELICc"/>
    <property type="match status" value="1"/>
</dbReference>
<dbReference type="InterPro" id="IPR001650">
    <property type="entry name" value="Helicase_C-like"/>
</dbReference>
<dbReference type="Pfam" id="PF00271">
    <property type="entry name" value="Helicase_C"/>
    <property type="match status" value="1"/>
</dbReference>
<reference evidence="12 13" key="1">
    <citation type="submission" date="2016-04" db="EMBL/GenBank/DDBJ databases">
        <authorList>
            <person name="Chen L."/>
            <person name="Zhuang W."/>
            <person name="Wang G."/>
        </authorList>
    </citation>
    <scope>NUCLEOTIDE SEQUENCE [LARGE SCALE GENOMIC DNA]</scope>
    <source>
        <strain evidence="13">GR20</strain>
    </source>
</reference>
<dbReference type="EMBL" id="LWBO01000012">
    <property type="protein sequence ID" value="OQP48375.1"/>
    <property type="molecule type" value="Genomic_DNA"/>
</dbReference>
<evidence type="ECO:0000259" key="10">
    <source>
        <dbReference type="PROSITE" id="PS51192"/>
    </source>
</evidence>
<dbReference type="PROSITE" id="PS51194">
    <property type="entry name" value="HELICASE_CTER"/>
    <property type="match status" value="1"/>
</dbReference>